<keyword evidence="5" id="KW-0804">Transcription</keyword>
<evidence type="ECO:0000256" key="5">
    <source>
        <dbReference type="ARBA" id="ARBA00023163"/>
    </source>
</evidence>
<evidence type="ECO:0000256" key="3">
    <source>
        <dbReference type="ARBA" id="ARBA00023015"/>
    </source>
</evidence>
<reference evidence="9 10" key="1">
    <citation type="submission" date="2018-11" db="EMBL/GenBank/DDBJ databases">
        <authorList>
            <consortium name="Pathogen Informatics"/>
        </authorList>
    </citation>
    <scope>NUCLEOTIDE SEQUENCE [LARGE SCALE GENOMIC DNA]</scope>
</reference>
<dbReference type="InterPro" id="IPR036390">
    <property type="entry name" value="WH_DNA-bd_sf"/>
</dbReference>
<keyword evidence="6" id="KW-0539">Nucleus</keyword>
<dbReference type="OrthoDB" id="5954824at2759"/>
<evidence type="ECO:0000256" key="7">
    <source>
        <dbReference type="SAM" id="MobiDB-lite"/>
    </source>
</evidence>
<dbReference type="Proteomes" id="UP000270094">
    <property type="component" value="Unassembled WGS sequence"/>
</dbReference>
<sequence>MEASVSSPSVDDDFPPEPRGRCYTWPMQQFLYDPSLSEHQQPNLPHPSMIREPTVAQLLAATPSSSSSAMGTHLMPLGMSLPPGMSSTGQALLPPKKKRCRKKPSDQLAQKKPNPWGEDSYSDIIAKALESAPDGRLKLNEIYQWFSDNIPYFRERSSQEEAAGWKVCDSVFDLVLVFCGCHNRFFCSFSRNIDNFM</sequence>
<dbReference type="GO" id="GO:0005634">
    <property type="term" value="C:nucleus"/>
    <property type="evidence" value="ECO:0007669"/>
    <property type="project" value="UniProtKB-SubCell"/>
</dbReference>
<dbReference type="AlphaFoldDB" id="A0A3P7IQY4"/>
<evidence type="ECO:0000313" key="9">
    <source>
        <dbReference type="EMBL" id="VDM70223.1"/>
    </source>
</evidence>
<evidence type="ECO:0000256" key="2">
    <source>
        <dbReference type="ARBA" id="ARBA00022490"/>
    </source>
</evidence>
<accession>A0A3P7IQY4</accession>
<dbReference type="InterPro" id="IPR001766">
    <property type="entry name" value="Fork_head_dom"/>
</dbReference>
<name>A0A3P7IQY4_STRVU</name>
<dbReference type="Pfam" id="PF00250">
    <property type="entry name" value="Forkhead"/>
    <property type="match status" value="1"/>
</dbReference>
<dbReference type="SUPFAM" id="SSF46785">
    <property type="entry name" value="Winged helix' DNA-binding domain"/>
    <property type="match status" value="1"/>
</dbReference>
<evidence type="ECO:0000259" key="8">
    <source>
        <dbReference type="PROSITE" id="PS50039"/>
    </source>
</evidence>
<evidence type="ECO:0000256" key="1">
    <source>
        <dbReference type="ARBA" id="ARBA00004496"/>
    </source>
</evidence>
<protein>
    <recommendedName>
        <fullName evidence="8">Fork-head domain-containing protein</fullName>
    </recommendedName>
</protein>
<dbReference type="PROSITE" id="PS50039">
    <property type="entry name" value="FORK_HEAD_3"/>
    <property type="match status" value="1"/>
</dbReference>
<feature type="region of interest" description="Disordered" evidence="7">
    <location>
        <begin position="1"/>
        <end position="21"/>
    </location>
</feature>
<comment type="subcellular location">
    <subcellularLocation>
        <location evidence="1">Cytoplasm</location>
    </subcellularLocation>
    <subcellularLocation>
        <location evidence="6">Nucleus</location>
    </subcellularLocation>
</comment>
<organism evidence="9 10">
    <name type="scientific">Strongylus vulgaris</name>
    <name type="common">Blood worm</name>
    <dbReference type="NCBI Taxonomy" id="40348"/>
    <lineage>
        <taxon>Eukaryota</taxon>
        <taxon>Metazoa</taxon>
        <taxon>Ecdysozoa</taxon>
        <taxon>Nematoda</taxon>
        <taxon>Chromadorea</taxon>
        <taxon>Rhabditida</taxon>
        <taxon>Rhabditina</taxon>
        <taxon>Rhabditomorpha</taxon>
        <taxon>Strongyloidea</taxon>
        <taxon>Strongylidae</taxon>
        <taxon>Strongylus</taxon>
    </lineage>
</organism>
<evidence type="ECO:0000313" key="10">
    <source>
        <dbReference type="Proteomes" id="UP000270094"/>
    </source>
</evidence>
<dbReference type="Gene3D" id="1.10.10.10">
    <property type="entry name" value="Winged helix-like DNA-binding domain superfamily/Winged helix DNA-binding domain"/>
    <property type="match status" value="1"/>
</dbReference>
<feature type="DNA-binding region" description="Fork-head" evidence="6">
    <location>
        <begin position="116"/>
        <end position="166"/>
    </location>
</feature>
<evidence type="ECO:0000256" key="4">
    <source>
        <dbReference type="ARBA" id="ARBA00023125"/>
    </source>
</evidence>
<dbReference type="InterPro" id="IPR036388">
    <property type="entry name" value="WH-like_DNA-bd_sf"/>
</dbReference>
<keyword evidence="2" id="KW-0963">Cytoplasm</keyword>
<keyword evidence="10" id="KW-1185">Reference proteome</keyword>
<dbReference type="SMART" id="SM00339">
    <property type="entry name" value="FH"/>
    <property type="match status" value="1"/>
</dbReference>
<keyword evidence="4 6" id="KW-0238">DNA-binding</keyword>
<dbReference type="GO" id="GO:0003700">
    <property type="term" value="F:DNA-binding transcription factor activity"/>
    <property type="evidence" value="ECO:0007669"/>
    <property type="project" value="InterPro"/>
</dbReference>
<evidence type="ECO:0000256" key="6">
    <source>
        <dbReference type="PROSITE-ProRule" id="PRU00089"/>
    </source>
</evidence>
<dbReference type="PANTHER" id="PTHR45767">
    <property type="entry name" value="FORKHEAD BOX PROTEIN O"/>
    <property type="match status" value="1"/>
</dbReference>
<gene>
    <name evidence="9" type="ORF">SVUK_LOCUS5221</name>
</gene>
<dbReference type="EMBL" id="UYYB01015202">
    <property type="protein sequence ID" value="VDM70223.1"/>
    <property type="molecule type" value="Genomic_DNA"/>
</dbReference>
<proteinExistence type="predicted"/>
<keyword evidence="3" id="KW-0805">Transcription regulation</keyword>
<feature type="region of interest" description="Disordered" evidence="7">
    <location>
        <begin position="84"/>
        <end position="117"/>
    </location>
</feature>
<feature type="domain" description="Fork-head" evidence="8">
    <location>
        <begin position="116"/>
        <end position="166"/>
    </location>
</feature>
<dbReference type="GO" id="GO:0005737">
    <property type="term" value="C:cytoplasm"/>
    <property type="evidence" value="ECO:0007669"/>
    <property type="project" value="UniProtKB-SubCell"/>
</dbReference>
<dbReference type="GO" id="GO:0043565">
    <property type="term" value="F:sequence-specific DNA binding"/>
    <property type="evidence" value="ECO:0007669"/>
    <property type="project" value="InterPro"/>
</dbReference>